<dbReference type="InterPro" id="IPR001041">
    <property type="entry name" value="2Fe-2S_ferredoxin-type"/>
</dbReference>
<evidence type="ECO:0000313" key="7">
    <source>
        <dbReference type="Proteomes" id="UP000515908"/>
    </source>
</evidence>
<reference evidence="6 7" key="1">
    <citation type="submission" date="2020-08" db="EMBL/GenBank/DDBJ databases">
        <authorList>
            <person name="Newling K."/>
            <person name="Davey J."/>
            <person name="Forrester S."/>
        </authorList>
    </citation>
    <scope>NUCLEOTIDE SEQUENCE [LARGE SCALE GENOMIC DNA]</scope>
    <source>
        <strain evidence="7">Crithidia deanei Carvalho (ATCC PRA-265)</strain>
    </source>
</reference>
<dbReference type="Gene3D" id="3.10.20.30">
    <property type="match status" value="1"/>
</dbReference>
<dbReference type="AlphaFoldDB" id="A0A7G2C2V9"/>
<evidence type="ECO:0000256" key="4">
    <source>
        <dbReference type="ARBA" id="ARBA00023014"/>
    </source>
</evidence>
<dbReference type="PANTHER" id="PTHR23426">
    <property type="entry name" value="FERREDOXIN/ADRENODOXIN"/>
    <property type="match status" value="1"/>
</dbReference>
<dbReference type="PRINTS" id="PR00355">
    <property type="entry name" value="ADRENODOXIN"/>
</dbReference>
<dbReference type="SUPFAM" id="SSF54292">
    <property type="entry name" value="2Fe-2S ferredoxin-like"/>
    <property type="match status" value="1"/>
</dbReference>
<evidence type="ECO:0000259" key="5">
    <source>
        <dbReference type="PROSITE" id="PS51085"/>
    </source>
</evidence>
<keyword evidence="4" id="KW-0411">Iron-sulfur</keyword>
<dbReference type="VEuPathDB" id="TriTrypDB:ADEAN_000097400"/>
<dbReference type="InterPro" id="IPR012675">
    <property type="entry name" value="Beta-grasp_dom_sf"/>
</dbReference>
<evidence type="ECO:0000256" key="3">
    <source>
        <dbReference type="ARBA" id="ARBA00023004"/>
    </source>
</evidence>
<accession>A0A7G2C2V9</accession>
<keyword evidence="3" id="KW-0408">Iron</keyword>
<gene>
    <name evidence="6" type="ORF">ADEAN_000097400</name>
</gene>
<dbReference type="Proteomes" id="UP000515908">
    <property type="component" value="Chromosome 02"/>
</dbReference>
<dbReference type="PANTHER" id="PTHR23426:SF63">
    <property type="entry name" value="TRANSFER PROTEIN, PUTATIVE-RELATED"/>
    <property type="match status" value="1"/>
</dbReference>
<keyword evidence="7" id="KW-1185">Reference proteome</keyword>
<keyword evidence="1" id="KW-0001">2Fe-2S</keyword>
<evidence type="ECO:0000256" key="1">
    <source>
        <dbReference type="ARBA" id="ARBA00022714"/>
    </source>
</evidence>
<evidence type="ECO:0000256" key="2">
    <source>
        <dbReference type="ARBA" id="ARBA00022723"/>
    </source>
</evidence>
<dbReference type="Pfam" id="PF00111">
    <property type="entry name" value="Fer2"/>
    <property type="match status" value="1"/>
</dbReference>
<dbReference type="PROSITE" id="PS51085">
    <property type="entry name" value="2FE2S_FER_2"/>
    <property type="match status" value="1"/>
</dbReference>
<dbReference type="GO" id="GO:0005739">
    <property type="term" value="C:mitochondrion"/>
    <property type="evidence" value="ECO:0007669"/>
    <property type="project" value="TreeGrafter"/>
</dbReference>
<dbReference type="GO" id="GO:0046872">
    <property type="term" value="F:metal ion binding"/>
    <property type="evidence" value="ECO:0007669"/>
    <property type="project" value="UniProtKB-KW"/>
</dbReference>
<dbReference type="GO" id="GO:0140647">
    <property type="term" value="P:P450-containing electron transport chain"/>
    <property type="evidence" value="ECO:0007669"/>
    <property type="project" value="InterPro"/>
</dbReference>
<proteinExistence type="predicted"/>
<protein>
    <submittedName>
        <fullName evidence="6">2Fe-2S iron-sulfur cluster binding domain containing protein, putative</fullName>
    </submittedName>
</protein>
<dbReference type="OrthoDB" id="268593at2759"/>
<sequence>MSAIRDVGKLSMEGACDGCVQCGTCHVYLSEKWFNQVPKAKEEELDMLDKSLDVKDTSRLACQVELTAAMDGLEAELPKNVTNLMM</sequence>
<keyword evidence="2" id="KW-0479">Metal-binding</keyword>
<feature type="domain" description="2Fe-2S ferredoxin-type" evidence="5">
    <location>
        <begin position="1"/>
        <end position="81"/>
    </location>
</feature>
<dbReference type="InterPro" id="IPR036010">
    <property type="entry name" value="2Fe-2S_ferredoxin-like_sf"/>
</dbReference>
<evidence type="ECO:0000313" key="6">
    <source>
        <dbReference type="EMBL" id="CAD2213531.1"/>
    </source>
</evidence>
<dbReference type="InterPro" id="IPR001055">
    <property type="entry name" value="Adrenodoxin-like"/>
</dbReference>
<dbReference type="GO" id="GO:0009055">
    <property type="term" value="F:electron transfer activity"/>
    <property type="evidence" value="ECO:0007669"/>
    <property type="project" value="TreeGrafter"/>
</dbReference>
<organism evidence="6 7">
    <name type="scientific">Angomonas deanei</name>
    <dbReference type="NCBI Taxonomy" id="59799"/>
    <lineage>
        <taxon>Eukaryota</taxon>
        <taxon>Discoba</taxon>
        <taxon>Euglenozoa</taxon>
        <taxon>Kinetoplastea</taxon>
        <taxon>Metakinetoplastina</taxon>
        <taxon>Trypanosomatida</taxon>
        <taxon>Trypanosomatidae</taxon>
        <taxon>Strigomonadinae</taxon>
        <taxon>Angomonas</taxon>
    </lineage>
</organism>
<dbReference type="EMBL" id="LR877146">
    <property type="protein sequence ID" value="CAD2213531.1"/>
    <property type="molecule type" value="Genomic_DNA"/>
</dbReference>
<name>A0A7G2C2V9_9TRYP</name>
<dbReference type="GO" id="GO:0051537">
    <property type="term" value="F:2 iron, 2 sulfur cluster binding"/>
    <property type="evidence" value="ECO:0007669"/>
    <property type="project" value="UniProtKB-KW"/>
</dbReference>